<proteinExistence type="predicted"/>
<evidence type="ECO:0000313" key="2">
    <source>
        <dbReference type="Proteomes" id="UP001525968"/>
    </source>
</evidence>
<sequence>MTAPIPSHAQLASGQTLTRVLAAGDEIFCASGTLHLSTSALAGDYALPGQSLRLQAGQSWRAPGVLWIQVTAMGTQARIRWSPAVMPVAPARPADWGTRIGALFKHWRAARS</sequence>
<protein>
    <submittedName>
        <fullName evidence="1">DUF2917 domain-containing protein</fullName>
    </submittedName>
</protein>
<gene>
    <name evidence="1" type="ORF">N0K08_13830</name>
</gene>
<comment type="caution">
    <text evidence="1">The sequence shown here is derived from an EMBL/GenBank/DDBJ whole genome shotgun (WGS) entry which is preliminary data.</text>
</comment>
<name>A0ABT2PMP9_9BURK</name>
<reference evidence="1 2" key="1">
    <citation type="submission" date="2022-09" db="EMBL/GenBank/DDBJ databases">
        <title>Draft genome of isolate Be4.</title>
        <authorList>
            <person name="Sanchez-Castro I."/>
            <person name="Martinez-Rodriguez P."/>
            <person name="Descostes M."/>
            <person name="Merroun M."/>
        </authorList>
    </citation>
    <scope>NUCLEOTIDE SEQUENCE [LARGE SCALE GENOMIC DNA]</scope>
    <source>
        <strain evidence="1 2">Be4</strain>
    </source>
</reference>
<dbReference type="Proteomes" id="UP001525968">
    <property type="component" value="Unassembled WGS sequence"/>
</dbReference>
<dbReference type="RefSeq" id="WP_261500973.1">
    <property type="nucleotide sequence ID" value="NZ_JAODYH010000006.1"/>
</dbReference>
<accession>A0ABT2PMP9</accession>
<organism evidence="1 2">
    <name type="scientific">Acidovorax bellezanensis</name>
    <dbReference type="NCBI Taxonomy" id="2976702"/>
    <lineage>
        <taxon>Bacteria</taxon>
        <taxon>Pseudomonadati</taxon>
        <taxon>Pseudomonadota</taxon>
        <taxon>Betaproteobacteria</taxon>
        <taxon>Burkholderiales</taxon>
        <taxon>Comamonadaceae</taxon>
        <taxon>Acidovorax</taxon>
    </lineage>
</organism>
<dbReference type="EMBL" id="JAODYH010000006">
    <property type="protein sequence ID" value="MCT9811723.1"/>
    <property type="molecule type" value="Genomic_DNA"/>
</dbReference>
<keyword evidence="2" id="KW-1185">Reference proteome</keyword>
<evidence type="ECO:0000313" key="1">
    <source>
        <dbReference type="EMBL" id="MCT9811723.1"/>
    </source>
</evidence>